<accession>A0A9Q3BUH6</accession>
<keyword evidence="3" id="KW-1185">Reference proteome</keyword>
<gene>
    <name evidence="2" type="ORF">O181_010781</name>
</gene>
<reference evidence="2" key="1">
    <citation type="submission" date="2021-03" db="EMBL/GenBank/DDBJ databases">
        <title>Draft genome sequence of rust myrtle Austropuccinia psidii MF-1, a brazilian biotype.</title>
        <authorList>
            <person name="Quecine M.C."/>
            <person name="Pachon D.M.R."/>
            <person name="Bonatelli M.L."/>
            <person name="Correr F.H."/>
            <person name="Franceschini L.M."/>
            <person name="Leite T.F."/>
            <person name="Margarido G.R.A."/>
            <person name="Almeida C.A."/>
            <person name="Ferrarezi J.A."/>
            <person name="Labate C.A."/>
        </authorList>
    </citation>
    <scope>NUCLEOTIDE SEQUENCE</scope>
    <source>
        <strain evidence="2">MF-1</strain>
    </source>
</reference>
<sequence>MPAVPQLRAPLDRGPNIEGEAQSRKERRGPRGSSPGGDDGGEEENSVEEEEHDSTEAAPTPVGASQGAGRPTLSQSNQNFYHHSVPSLLAIMQQMIKIMENIQADSSSEVKRPPALKTLSMKAPDCFDGIQPFKVRSFIYSCQLIFHKEEEDFSEDRKKVLYANSFLIGRAVKCIEPYLSNLINLDPEYLLNNRGL</sequence>
<feature type="compositionally biased region" description="Acidic residues" evidence="1">
    <location>
        <begin position="39"/>
        <end position="53"/>
    </location>
</feature>
<proteinExistence type="predicted"/>
<evidence type="ECO:0000313" key="3">
    <source>
        <dbReference type="Proteomes" id="UP000765509"/>
    </source>
</evidence>
<dbReference type="EMBL" id="AVOT02002649">
    <property type="protein sequence ID" value="MBW0471066.1"/>
    <property type="molecule type" value="Genomic_DNA"/>
</dbReference>
<evidence type="ECO:0000256" key="1">
    <source>
        <dbReference type="SAM" id="MobiDB-lite"/>
    </source>
</evidence>
<comment type="caution">
    <text evidence="2">The sequence shown here is derived from an EMBL/GenBank/DDBJ whole genome shotgun (WGS) entry which is preliminary data.</text>
</comment>
<protein>
    <submittedName>
        <fullName evidence="2">Uncharacterized protein</fullName>
    </submittedName>
</protein>
<dbReference type="AlphaFoldDB" id="A0A9Q3BUH6"/>
<feature type="region of interest" description="Disordered" evidence="1">
    <location>
        <begin position="1"/>
        <end position="78"/>
    </location>
</feature>
<organism evidence="2 3">
    <name type="scientific">Austropuccinia psidii MF-1</name>
    <dbReference type="NCBI Taxonomy" id="1389203"/>
    <lineage>
        <taxon>Eukaryota</taxon>
        <taxon>Fungi</taxon>
        <taxon>Dikarya</taxon>
        <taxon>Basidiomycota</taxon>
        <taxon>Pucciniomycotina</taxon>
        <taxon>Pucciniomycetes</taxon>
        <taxon>Pucciniales</taxon>
        <taxon>Sphaerophragmiaceae</taxon>
        <taxon>Austropuccinia</taxon>
    </lineage>
</organism>
<name>A0A9Q3BUH6_9BASI</name>
<evidence type="ECO:0000313" key="2">
    <source>
        <dbReference type="EMBL" id="MBW0471066.1"/>
    </source>
</evidence>
<dbReference type="Proteomes" id="UP000765509">
    <property type="component" value="Unassembled WGS sequence"/>
</dbReference>
<dbReference type="OrthoDB" id="3419692at2759"/>